<reference evidence="8 9" key="1">
    <citation type="submission" date="2024-05" db="EMBL/GenBank/DDBJ databases">
        <authorList>
            <person name="Wallberg A."/>
        </authorList>
    </citation>
    <scope>NUCLEOTIDE SEQUENCE [LARGE SCALE GENOMIC DNA]</scope>
</reference>
<feature type="domain" description="G-protein coupled receptors family 2 profile 2" evidence="7">
    <location>
        <begin position="40"/>
        <end position="298"/>
    </location>
</feature>
<keyword evidence="4 6" id="KW-0472">Membrane</keyword>
<keyword evidence="9" id="KW-1185">Reference proteome</keyword>
<proteinExistence type="predicted"/>
<accession>A0AAV2RTH3</accession>
<dbReference type="PANTHER" id="PTHR45902">
    <property type="entry name" value="LATROPHILIN RECEPTOR-LIKE PROTEIN A"/>
    <property type="match status" value="1"/>
</dbReference>
<feature type="compositionally biased region" description="Basic and acidic residues" evidence="5">
    <location>
        <begin position="379"/>
        <end position="392"/>
    </location>
</feature>
<sequence>MMANYINRLIETENISTIDSNFIQTASNTSQVPAGNIAWRYWITTTLTGLASLFLLIYLILYLIKPGSKKLSNKVLASFSLGLFLVNSFGLFLPFVKNISETSCYVGGASLYYFSLSRYCWMNIMAFDIWRALRLSTSKLRCSTGTQRRRFLAYCACGWCLPLLSLIGMISLQFAHPDYILKGLKPFSWNTSVRPHCNLFNFKLLSIFYYGPIAASFLLNIVFFTLTARVMCKAKRGAINPKNSEFAIQFKMYIRLAVLLGVACVCFLVMVEGRVYYLHIVVAVLNLVQATSILVFFGCRRPPLSDRQTTMRSSISHGSRSSRSFRKQLSTTSNSSMRTTRSLSLSFPTVEASARRQSTRKPKISTTSNESTASSEIQDLNHQKLISEELTK</sequence>
<keyword evidence="2 6" id="KW-0812">Transmembrane</keyword>
<keyword evidence="3 6" id="KW-1133">Transmembrane helix</keyword>
<dbReference type="Proteomes" id="UP001497623">
    <property type="component" value="Unassembled WGS sequence"/>
</dbReference>
<gene>
    <name evidence="8" type="ORF">MNOR_LOCUS28358</name>
</gene>
<protein>
    <recommendedName>
        <fullName evidence="7">G-protein coupled receptors family 2 profile 2 domain-containing protein</fullName>
    </recommendedName>
</protein>
<feature type="compositionally biased region" description="Low complexity" evidence="5">
    <location>
        <begin position="329"/>
        <end position="346"/>
    </location>
</feature>
<feature type="transmembrane region" description="Helical" evidence="6">
    <location>
        <begin position="207"/>
        <end position="231"/>
    </location>
</feature>
<comment type="caution">
    <text evidence="8">The sequence shown here is derived from an EMBL/GenBank/DDBJ whole genome shotgun (WGS) entry which is preliminary data.</text>
</comment>
<organism evidence="8 9">
    <name type="scientific">Meganyctiphanes norvegica</name>
    <name type="common">Northern krill</name>
    <name type="synonym">Thysanopoda norvegica</name>
    <dbReference type="NCBI Taxonomy" id="48144"/>
    <lineage>
        <taxon>Eukaryota</taxon>
        <taxon>Metazoa</taxon>
        <taxon>Ecdysozoa</taxon>
        <taxon>Arthropoda</taxon>
        <taxon>Crustacea</taxon>
        <taxon>Multicrustacea</taxon>
        <taxon>Malacostraca</taxon>
        <taxon>Eumalacostraca</taxon>
        <taxon>Eucarida</taxon>
        <taxon>Euphausiacea</taxon>
        <taxon>Euphausiidae</taxon>
        <taxon>Meganyctiphanes</taxon>
    </lineage>
</organism>
<feature type="transmembrane region" description="Helical" evidence="6">
    <location>
        <begin position="111"/>
        <end position="130"/>
    </location>
</feature>
<dbReference type="GO" id="GO:0016020">
    <property type="term" value="C:membrane"/>
    <property type="evidence" value="ECO:0007669"/>
    <property type="project" value="UniProtKB-SubCell"/>
</dbReference>
<evidence type="ECO:0000313" key="8">
    <source>
        <dbReference type="EMBL" id="CAL4139133.1"/>
    </source>
</evidence>
<evidence type="ECO:0000256" key="2">
    <source>
        <dbReference type="ARBA" id="ARBA00022692"/>
    </source>
</evidence>
<evidence type="ECO:0000259" key="7">
    <source>
        <dbReference type="PROSITE" id="PS50261"/>
    </source>
</evidence>
<feature type="transmembrane region" description="Helical" evidence="6">
    <location>
        <begin position="41"/>
        <end position="64"/>
    </location>
</feature>
<feature type="transmembrane region" description="Helical" evidence="6">
    <location>
        <begin position="76"/>
        <end position="96"/>
    </location>
</feature>
<feature type="compositionally biased region" description="Low complexity" evidence="5">
    <location>
        <begin position="312"/>
        <end position="322"/>
    </location>
</feature>
<dbReference type="AlphaFoldDB" id="A0AAV2RTH3"/>
<evidence type="ECO:0000256" key="4">
    <source>
        <dbReference type="ARBA" id="ARBA00023136"/>
    </source>
</evidence>
<evidence type="ECO:0000256" key="1">
    <source>
        <dbReference type="ARBA" id="ARBA00004141"/>
    </source>
</evidence>
<dbReference type="Pfam" id="PF00002">
    <property type="entry name" value="7tm_2"/>
    <property type="match status" value="1"/>
</dbReference>
<feature type="transmembrane region" description="Helical" evidence="6">
    <location>
        <begin position="276"/>
        <end position="297"/>
    </location>
</feature>
<dbReference type="InterPro" id="IPR000832">
    <property type="entry name" value="GPCR_2_secretin-like"/>
</dbReference>
<name>A0AAV2RTH3_MEGNR</name>
<dbReference type="InterPro" id="IPR017981">
    <property type="entry name" value="GPCR_2-like_7TM"/>
</dbReference>
<dbReference type="EMBL" id="CAXKWB010031135">
    <property type="protein sequence ID" value="CAL4139133.1"/>
    <property type="molecule type" value="Genomic_DNA"/>
</dbReference>
<feature type="compositionally biased region" description="Low complexity" evidence="5">
    <location>
        <begin position="365"/>
        <end position="376"/>
    </location>
</feature>
<feature type="transmembrane region" description="Helical" evidence="6">
    <location>
        <begin position="252"/>
        <end position="270"/>
    </location>
</feature>
<dbReference type="PANTHER" id="PTHR45902:SF5">
    <property type="entry name" value="G-PROTEIN COUPLED RECEPTORS FAMILY 2 PROFILE 2 DOMAIN-CONTAINING PROTEIN"/>
    <property type="match status" value="1"/>
</dbReference>
<evidence type="ECO:0000313" key="9">
    <source>
        <dbReference type="Proteomes" id="UP001497623"/>
    </source>
</evidence>
<evidence type="ECO:0000256" key="5">
    <source>
        <dbReference type="SAM" id="MobiDB-lite"/>
    </source>
</evidence>
<evidence type="ECO:0000256" key="6">
    <source>
        <dbReference type="SAM" id="Phobius"/>
    </source>
</evidence>
<feature type="transmembrane region" description="Helical" evidence="6">
    <location>
        <begin position="151"/>
        <end position="175"/>
    </location>
</feature>
<evidence type="ECO:0000256" key="3">
    <source>
        <dbReference type="ARBA" id="ARBA00022989"/>
    </source>
</evidence>
<dbReference type="Gene3D" id="1.20.1070.10">
    <property type="entry name" value="Rhodopsin 7-helix transmembrane proteins"/>
    <property type="match status" value="1"/>
</dbReference>
<dbReference type="InterPro" id="IPR053231">
    <property type="entry name" value="GPCR_LN-TM7"/>
</dbReference>
<feature type="region of interest" description="Disordered" evidence="5">
    <location>
        <begin position="305"/>
        <end position="392"/>
    </location>
</feature>
<dbReference type="GO" id="GO:0004930">
    <property type="term" value="F:G protein-coupled receptor activity"/>
    <property type="evidence" value="ECO:0007669"/>
    <property type="project" value="InterPro"/>
</dbReference>
<dbReference type="GO" id="GO:0007166">
    <property type="term" value="P:cell surface receptor signaling pathway"/>
    <property type="evidence" value="ECO:0007669"/>
    <property type="project" value="InterPro"/>
</dbReference>
<comment type="subcellular location">
    <subcellularLocation>
        <location evidence="1">Membrane</location>
        <topology evidence="1">Multi-pass membrane protein</topology>
    </subcellularLocation>
</comment>
<dbReference type="PROSITE" id="PS50261">
    <property type="entry name" value="G_PROTEIN_RECEP_F2_4"/>
    <property type="match status" value="1"/>
</dbReference>